<evidence type="ECO:0000256" key="1">
    <source>
        <dbReference type="SAM" id="SignalP"/>
    </source>
</evidence>
<reference evidence="2 3" key="1">
    <citation type="submission" date="2013-06" db="EMBL/GenBank/DDBJ databases">
        <title>Rumen cellulosomics: divergent fiber-degrading strategies revealed by comparative genome-wide analysis of six Ruminococcal strains.</title>
        <authorList>
            <person name="Dassa B."/>
            <person name="Borovok I."/>
            <person name="Lamed R."/>
            <person name="Flint H."/>
            <person name="Yeoman C.J."/>
            <person name="White B."/>
            <person name="Bayer E.A."/>
        </authorList>
    </citation>
    <scope>NUCLEOTIDE SEQUENCE [LARGE SCALE GENOMIC DNA]</scope>
    <source>
        <strain evidence="2 3">SY3</strain>
    </source>
</reference>
<accession>A0A011UC24</accession>
<dbReference type="AlphaFoldDB" id="A0A011UC24"/>
<keyword evidence="3" id="KW-1185">Reference proteome</keyword>
<dbReference type="SUPFAM" id="SSF49265">
    <property type="entry name" value="Fibronectin type III"/>
    <property type="match status" value="1"/>
</dbReference>
<gene>
    <name evidence="2" type="ORF">RASY3_17910</name>
</gene>
<evidence type="ECO:0000313" key="2">
    <source>
        <dbReference type="EMBL" id="EXM38159.1"/>
    </source>
</evidence>
<feature type="signal peptide" evidence="1">
    <location>
        <begin position="1"/>
        <end position="28"/>
    </location>
</feature>
<keyword evidence="1" id="KW-0732">Signal</keyword>
<dbReference type="RefSeq" id="WP_051506658.1">
    <property type="nucleotide sequence ID" value="NZ_JEOB01000004.1"/>
</dbReference>
<sequence length="835" mass="92266">MNNIFTKRTVAAALAVLCVAGTVPSVIASNGFCGINAVTAYADAGSGYTSIANVHEVATLEEFLEAANNADDCDIIRLTDSFDLTGDHTINNSNSFTVDFNGNTIWYDSMGRGNTQSYLYLNNADTHITFLDSGHNGGMFAENPRVVRFIKIRKGTVEILSGNYTGGLDISRTESNDAHIYIKGGYFDLQNDDNDGPFYRNGSGQYFLTGGYFTERTNLKKYISAPEEGHEYYDINDDTYSFGIRKTDAVSINSKSLMIEPIADQKYTGSKIKPPVKIKTSSGILNENVDFTVSYDENIDVGTATVYINGIGNFYGSTTVTFNIKELPKYDIPTDIKAPFGSTLADVELPKAENGTWKWENSDTKVGDVGTKKFNAAFVPNDTEHYLTVDDIEVPVTVYHTYKKVGAVEPTCTNNGNILFYICSDGKYYTDNKGINEVAPEDVVIPAKGHTFDDPEWTWSDMSSTAAITAKATFKCKECRYCDVLDAKVTARIVDPTYTANGRYVYNAVVKFDGKTYTDTMEVDIPKLELTYVAEVEPTCLKDGHISYWYDGANNKYFADAKGETEIPKEKTVIEATGHDLGKPVWKWSEDHSSATLSSTCSKCNSVVGTTALIKSVITEPTYTSDGKIVYTASAKLEGKVYTDTQEVRIPKLVYNAPEITYEQGYGAVKLSWKEIEGADKYAIVAYISGRWSIIGENKSTSFVINDLKEGQEYKVAVITYAYGNWVTDVSNAIVVSPKDTTTKYPAVKNIEYNEEYHQFRLTWTKVKDAEKYGVAVYLAGRWVILDQNISASTPCFTSPKLKAGQTYKMVICAKVGGKWDTSALNSRAFTVTVK</sequence>
<dbReference type="Gene3D" id="2.60.40.10">
    <property type="entry name" value="Immunoglobulins"/>
    <property type="match status" value="1"/>
</dbReference>
<dbReference type="PATRIC" id="fig|1341156.4.peg.3183"/>
<organism evidence="2 3">
    <name type="scientific">Ruminococcus albus SY3</name>
    <dbReference type="NCBI Taxonomy" id="1341156"/>
    <lineage>
        <taxon>Bacteria</taxon>
        <taxon>Bacillati</taxon>
        <taxon>Bacillota</taxon>
        <taxon>Clostridia</taxon>
        <taxon>Eubacteriales</taxon>
        <taxon>Oscillospiraceae</taxon>
        <taxon>Ruminococcus</taxon>
    </lineage>
</organism>
<dbReference type="Proteomes" id="UP000021369">
    <property type="component" value="Unassembled WGS sequence"/>
</dbReference>
<feature type="chain" id="PRO_5001463252" evidence="1">
    <location>
        <begin position="29"/>
        <end position="835"/>
    </location>
</feature>
<name>A0A011UC24_RUMAL</name>
<protein>
    <submittedName>
        <fullName evidence="2">GDSL family lipase</fullName>
    </submittedName>
</protein>
<dbReference type="OrthoDB" id="1814199at2"/>
<comment type="caution">
    <text evidence="2">The sequence shown here is derived from an EMBL/GenBank/DDBJ whole genome shotgun (WGS) entry which is preliminary data.</text>
</comment>
<dbReference type="InterPro" id="IPR013783">
    <property type="entry name" value="Ig-like_fold"/>
</dbReference>
<dbReference type="EMBL" id="JEOB01000004">
    <property type="protein sequence ID" value="EXM38159.1"/>
    <property type="molecule type" value="Genomic_DNA"/>
</dbReference>
<dbReference type="InterPro" id="IPR036116">
    <property type="entry name" value="FN3_sf"/>
</dbReference>
<evidence type="ECO:0000313" key="3">
    <source>
        <dbReference type="Proteomes" id="UP000021369"/>
    </source>
</evidence>
<proteinExistence type="predicted"/>